<keyword evidence="2" id="KW-1185">Reference proteome</keyword>
<accession>A0A6G0YFT4</accession>
<dbReference type="AlphaFoldDB" id="A0A6G0YFT4"/>
<comment type="caution">
    <text evidence="1">The sequence shown here is derived from an EMBL/GenBank/DDBJ whole genome shotgun (WGS) entry which is preliminary data.</text>
</comment>
<proteinExistence type="predicted"/>
<evidence type="ECO:0000313" key="2">
    <source>
        <dbReference type="Proteomes" id="UP000478052"/>
    </source>
</evidence>
<evidence type="ECO:0000313" key="1">
    <source>
        <dbReference type="EMBL" id="KAF0755088.1"/>
    </source>
</evidence>
<reference evidence="1 2" key="1">
    <citation type="submission" date="2019-08" db="EMBL/GenBank/DDBJ databases">
        <title>Whole genome of Aphis craccivora.</title>
        <authorList>
            <person name="Voronova N.V."/>
            <person name="Shulinski R.S."/>
            <person name="Bandarenka Y.V."/>
            <person name="Zhorov D.G."/>
            <person name="Warner D."/>
        </authorList>
    </citation>
    <scope>NUCLEOTIDE SEQUENCE [LARGE SCALE GENOMIC DNA]</scope>
    <source>
        <strain evidence="1">180601</strain>
        <tissue evidence="1">Whole Body</tissue>
    </source>
</reference>
<feature type="non-terminal residue" evidence="1">
    <location>
        <position position="35"/>
    </location>
</feature>
<dbReference type="Proteomes" id="UP000478052">
    <property type="component" value="Unassembled WGS sequence"/>
</dbReference>
<organism evidence="1 2">
    <name type="scientific">Aphis craccivora</name>
    <name type="common">Cowpea aphid</name>
    <dbReference type="NCBI Taxonomy" id="307492"/>
    <lineage>
        <taxon>Eukaryota</taxon>
        <taxon>Metazoa</taxon>
        <taxon>Ecdysozoa</taxon>
        <taxon>Arthropoda</taxon>
        <taxon>Hexapoda</taxon>
        <taxon>Insecta</taxon>
        <taxon>Pterygota</taxon>
        <taxon>Neoptera</taxon>
        <taxon>Paraneoptera</taxon>
        <taxon>Hemiptera</taxon>
        <taxon>Sternorrhyncha</taxon>
        <taxon>Aphidomorpha</taxon>
        <taxon>Aphidoidea</taxon>
        <taxon>Aphididae</taxon>
        <taxon>Aphidini</taxon>
        <taxon>Aphis</taxon>
        <taxon>Aphis</taxon>
    </lineage>
</organism>
<gene>
    <name evidence="1" type="ORF">FWK35_00023295</name>
</gene>
<sequence length="35" mass="4069">MSDKHLESILKIETVNTKPEFDKLLAEKHQLHASH</sequence>
<name>A0A6G0YFT4_APHCR</name>
<dbReference type="EMBL" id="VUJU01004236">
    <property type="protein sequence ID" value="KAF0755088.1"/>
    <property type="molecule type" value="Genomic_DNA"/>
</dbReference>
<dbReference type="OrthoDB" id="6623113at2759"/>
<protein>
    <submittedName>
        <fullName evidence="1">General transcription factor II-I repeat domain-containing protein 2B-like</fullName>
    </submittedName>
</protein>